<evidence type="ECO:0000313" key="2">
    <source>
        <dbReference type="Proteomes" id="UP000186218"/>
    </source>
</evidence>
<dbReference type="EMBL" id="FTNT01000014">
    <property type="protein sequence ID" value="SIS22208.1"/>
    <property type="molecule type" value="Genomic_DNA"/>
</dbReference>
<name>A0A1N7HBZ4_9NOCA</name>
<dbReference type="STRING" id="1344003.SAMN05445060_3923"/>
<dbReference type="AlphaFoldDB" id="A0A1N7HBZ4"/>
<keyword evidence="2" id="KW-1185">Reference proteome</keyword>
<organism evidence="1 2">
    <name type="scientific">Williamsia sterculiae</name>
    <dbReference type="NCBI Taxonomy" id="1344003"/>
    <lineage>
        <taxon>Bacteria</taxon>
        <taxon>Bacillati</taxon>
        <taxon>Actinomycetota</taxon>
        <taxon>Actinomycetes</taxon>
        <taxon>Mycobacteriales</taxon>
        <taxon>Nocardiaceae</taxon>
        <taxon>Williamsia</taxon>
    </lineage>
</organism>
<accession>A0A1N7HBZ4</accession>
<dbReference type="Proteomes" id="UP000186218">
    <property type="component" value="Unassembled WGS sequence"/>
</dbReference>
<protein>
    <recommendedName>
        <fullName evidence="3">DUF2399 domain-containing protein</fullName>
    </recommendedName>
</protein>
<sequence length="287" mass="32595">MTYGTRTVRRRSTPDELARLDDAIVQIVAAEQPVTIRGVFYRTMSAGHVEKSELAYRKVQRRVLALRRSGRIPYRYISEGTRWTIRPSTWTSVEDALESTAIIYRRALWEDQPQRVEVWVEKDAITSVVAPVTRRWDVPLMVARGFPSETFLWNTAQDINEAGKPTVILNLGDHDPSGVGAWDQVRRKLQEFAPQVAFRFERLAVTEAQILGLGLPTRPTKQSDSRAKGFTGESVEVDAIPSATLRSLLDDAISSNVDQRSWSLLQEVETSERAVLRRMAGIEDDRW</sequence>
<evidence type="ECO:0008006" key="3">
    <source>
        <dbReference type="Google" id="ProtNLM"/>
    </source>
</evidence>
<reference evidence="1 2" key="1">
    <citation type="submission" date="2017-01" db="EMBL/GenBank/DDBJ databases">
        <authorList>
            <person name="Mah S.A."/>
            <person name="Swanson W.J."/>
            <person name="Moy G.W."/>
            <person name="Vacquier V.D."/>
        </authorList>
    </citation>
    <scope>NUCLEOTIDE SEQUENCE [LARGE SCALE GENOMIC DNA]</scope>
    <source>
        <strain evidence="1 2">CPCC 203464</strain>
    </source>
</reference>
<proteinExistence type="predicted"/>
<evidence type="ECO:0000313" key="1">
    <source>
        <dbReference type="EMBL" id="SIS22208.1"/>
    </source>
</evidence>
<gene>
    <name evidence="1" type="ORF">SAMN05445060_3923</name>
</gene>